<dbReference type="AlphaFoldDB" id="A0AA87ZEZ1"/>
<evidence type="ECO:0000313" key="3">
    <source>
        <dbReference type="Proteomes" id="UP001187192"/>
    </source>
</evidence>
<reference evidence="2" key="1">
    <citation type="submission" date="2023-07" db="EMBL/GenBank/DDBJ databases">
        <title>draft genome sequence of fig (Ficus carica).</title>
        <authorList>
            <person name="Takahashi T."/>
            <person name="Nishimura K."/>
        </authorList>
    </citation>
    <scope>NUCLEOTIDE SEQUENCE</scope>
</reference>
<feature type="region of interest" description="Disordered" evidence="1">
    <location>
        <begin position="16"/>
        <end position="42"/>
    </location>
</feature>
<evidence type="ECO:0000313" key="2">
    <source>
        <dbReference type="EMBL" id="GMN25033.1"/>
    </source>
</evidence>
<protein>
    <submittedName>
        <fullName evidence="2">Uncharacterized protein</fullName>
    </submittedName>
</protein>
<evidence type="ECO:0000256" key="1">
    <source>
        <dbReference type="SAM" id="MobiDB-lite"/>
    </source>
</evidence>
<name>A0AA87ZEZ1_FICCA</name>
<gene>
    <name evidence="2" type="ORF">TIFTF001_047695</name>
</gene>
<dbReference type="Gramene" id="FCD_00021125-RA">
    <property type="protein sequence ID" value="FCD_00021125-RA:cds"/>
    <property type="gene ID" value="FCD_00021125"/>
</dbReference>
<dbReference type="EMBL" id="BTGU01005548">
    <property type="protein sequence ID" value="GMN25033.1"/>
    <property type="molecule type" value="Genomic_DNA"/>
</dbReference>
<dbReference type="Proteomes" id="UP001187192">
    <property type="component" value="Unassembled WGS sequence"/>
</dbReference>
<keyword evidence="3" id="KW-1185">Reference proteome</keyword>
<organism evidence="2 3">
    <name type="scientific">Ficus carica</name>
    <name type="common">Common fig</name>
    <dbReference type="NCBI Taxonomy" id="3494"/>
    <lineage>
        <taxon>Eukaryota</taxon>
        <taxon>Viridiplantae</taxon>
        <taxon>Streptophyta</taxon>
        <taxon>Embryophyta</taxon>
        <taxon>Tracheophyta</taxon>
        <taxon>Spermatophyta</taxon>
        <taxon>Magnoliopsida</taxon>
        <taxon>eudicotyledons</taxon>
        <taxon>Gunneridae</taxon>
        <taxon>Pentapetalae</taxon>
        <taxon>rosids</taxon>
        <taxon>fabids</taxon>
        <taxon>Rosales</taxon>
        <taxon>Moraceae</taxon>
        <taxon>Ficeae</taxon>
        <taxon>Ficus</taxon>
    </lineage>
</organism>
<sequence>MGHAKAYHEILISRREGSSWSRRPPTHIVRPPPFCHRRRPNPALVEPPTGQIATLATVADIASSPAVSQIRPS</sequence>
<accession>A0AA87ZEZ1</accession>
<comment type="caution">
    <text evidence="2">The sequence shown here is derived from an EMBL/GenBank/DDBJ whole genome shotgun (WGS) entry which is preliminary data.</text>
</comment>
<proteinExistence type="predicted"/>